<gene>
    <name evidence="1" type="ORF">TQ32_02560</name>
</gene>
<evidence type="ECO:0000313" key="2">
    <source>
        <dbReference type="Proteomes" id="UP000070587"/>
    </source>
</evidence>
<dbReference type="KEGG" id="pyc:TQ32_02560"/>
<dbReference type="STRING" id="1609559.TQ32_02560"/>
<proteinExistence type="predicted"/>
<accession>A0A127B7Z3</accession>
<organism evidence="1 2">
    <name type="scientific">Pyrococcus kukulkanii</name>
    <dbReference type="NCBI Taxonomy" id="1609559"/>
    <lineage>
        <taxon>Archaea</taxon>
        <taxon>Methanobacteriati</taxon>
        <taxon>Methanobacteriota</taxon>
        <taxon>Thermococci</taxon>
        <taxon>Thermococcales</taxon>
        <taxon>Thermococcaceae</taxon>
        <taxon>Pyrococcus</taxon>
    </lineage>
</organism>
<dbReference type="Proteomes" id="UP000070587">
    <property type="component" value="Chromosome"/>
</dbReference>
<reference evidence="1 2" key="2">
    <citation type="journal article" date="2016" name="Int. J. Syst. Evol. Microbiol.">
        <title>Pyrococcus kukulkanii sp. nov., a hyperthermophilic, piezophilic archaeon isolated from a deep-sea hydrothermal vent.</title>
        <authorList>
            <person name="Callac N."/>
            <person name="Oger P."/>
            <person name="Lesongeur F."/>
            <person name="Rattray J.E."/>
            <person name="Vannier P."/>
            <person name="Michoud G."/>
            <person name="Beauverger M."/>
            <person name="Gayet N."/>
            <person name="Rouxel O."/>
            <person name="Jebbar M."/>
            <person name="Godfroy A."/>
        </authorList>
    </citation>
    <scope>NUCLEOTIDE SEQUENCE [LARGE SCALE GENOMIC DNA]</scope>
    <source>
        <strain evidence="1 2">NCB100</strain>
    </source>
</reference>
<reference evidence="2" key="1">
    <citation type="submission" date="2015-02" db="EMBL/GenBank/DDBJ databases">
        <title>Pyrococcus kukulkanii sp. nov., a novel hyperthermophilic archaeon isolated from a deep-sea hydrothermal vent at the Guaymas Basin.</title>
        <authorList>
            <person name="Oger P.M."/>
            <person name="Callac N."/>
            <person name="Jebbar M."/>
            <person name="Godfroy A."/>
        </authorList>
    </citation>
    <scope>NUCLEOTIDE SEQUENCE [LARGE SCALE GENOMIC DNA]</scope>
    <source>
        <strain evidence="2">NCB100</strain>
    </source>
</reference>
<dbReference type="AlphaFoldDB" id="A0A127B7Z3"/>
<dbReference type="EMBL" id="CP010835">
    <property type="protein sequence ID" value="AMM53493.1"/>
    <property type="molecule type" value="Genomic_DNA"/>
</dbReference>
<sequence>MLKVEMKIRRELEFDEFWRYFGECYNSLALRCIAIKDQDTWKNIFITGFLSKKSVDKVREELKQEYQQLVNLKVTEIEGLGIFF</sequence>
<protein>
    <submittedName>
        <fullName evidence="1">Uncharacterized protein</fullName>
    </submittedName>
</protein>
<dbReference type="PATRIC" id="fig|1609559.3.peg.522"/>
<name>A0A127B7Z3_9EURY</name>
<evidence type="ECO:0000313" key="1">
    <source>
        <dbReference type="EMBL" id="AMM53493.1"/>
    </source>
</evidence>